<accession>A0ACC6CGG7</accession>
<evidence type="ECO:0000313" key="2">
    <source>
        <dbReference type="Proteomes" id="UP001076464"/>
    </source>
</evidence>
<protein>
    <submittedName>
        <fullName evidence="1">IS3 family transposase</fullName>
    </submittedName>
</protein>
<sequence>MRKSRFTEEQMVAILREADRTTVAEAAKKHKVSEPTIYAWRKHFGQLEVADVKRLKALELENSRLKKLLAERDLDIEVLKEINAKKLVSPLARRAQVAFARERGLSLRRACGLIGMSRATPSYQPRLPAKDAPVIEAMKELSAQYPRYGYRHIRVFLRWRGFELSWSRTHRLWRQAGLLVPRKRSRKRIASKRPRVHTPFKANMVWAYDFVFDTTATGQQLKCLTVIDEYTRECLPIDVARSIRSKRVIEVLSRLVSVHGAPLFMRSDNGPEFVSQAILEWIASSGIAMVLNDPGKPWQNGADESFNGKFRDECLSVEWFRLRREAKVVIESWRQHYNEVRPHSSLQYLTPTEFKQQLRQDLQPAVF</sequence>
<keyword evidence="2" id="KW-1185">Reference proteome</keyword>
<name>A0ACC6CGG7_9BURK</name>
<organism evidence="1 2">
    <name type="scientific">Roseateles hydrophilus</name>
    <dbReference type="NCBI Taxonomy" id="2975054"/>
    <lineage>
        <taxon>Bacteria</taxon>
        <taxon>Pseudomonadati</taxon>
        <taxon>Pseudomonadota</taxon>
        <taxon>Betaproteobacteria</taxon>
        <taxon>Burkholderiales</taxon>
        <taxon>Sphaerotilaceae</taxon>
        <taxon>Roseateles</taxon>
    </lineage>
</organism>
<proteinExistence type="predicted"/>
<dbReference type="EMBL" id="JAPPUY010000010">
    <property type="protein sequence ID" value="MCY4747511.1"/>
    <property type="molecule type" value="Genomic_DNA"/>
</dbReference>
<gene>
    <name evidence="1" type="ORF">NYO99_21275</name>
</gene>
<evidence type="ECO:0000313" key="1">
    <source>
        <dbReference type="EMBL" id="MCY4747511.1"/>
    </source>
</evidence>
<comment type="caution">
    <text evidence="1">The sequence shown here is derived from an EMBL/GenBank/DDBJ whole genome shotgun (WGS) entry which is preliminary data.</text>
</comment>
<dbReference type="Proteomes" id="UP001076464">
    <property type="component" value="Unassembled WGS sequence"/>
</dbReference>
<reference evidence="1" key="1">
    <citation type="submission" date="2022-08" db="EMBL/GenBank/DDBJ databases">
        <title>Genome sequencing of Pelomonas sp. UHG3.</title>
        <authorList>
            <person name="So Y."/>
        </authorList>
    </citation>
    <scope>NUCLEOTIDE SEQUENCE</scope>
    <source>
        <strain evidence="1">UHG3</strain>
    </source>
</reference>